<evidence type="ECO:0000313" key="3">
    <source>
        <dbReference type="EMBL" id="POZ50373.1"/>
    </source>
</evidence>
<sequence length="436" mass="48196">MATISPPRQRYKTLSWHSLCLAMPLSFAALAGEEAAKPPVFSVEQTLVSHQDPVQINPKLSLSQLVEQTLAKYPDGHWLDALEEEAKAISRRSESWVAGAPQAGLRYQEASSGTLHYIDAQVQVPLWNIGQRDAEATVGAKAEESAQAQTVATKLRIAGLVRAALWDMSLQKIRYEQAQAEITIFSQLLAKIQRRVELGDLPRADELLAQTELLQKRALLTMAEAELMHARKRYASLTQTTQIPAVFGEKLVALREIQASHPALQAVNSQIERKEAELEALKRVGSGQSNVAVGINSDSFTSDPRSNKTESFNIGVNVPFGGSAHIQPHIAALNVELNRLIAERELLYRNLEQLHHEAEHNLEVNRVALGIANELKQVAEQHLGMSNTAFSVGEIDLIDLLKIQSRTQQAILNAKERALMLERDQAFYNQAVGVMP</sequence>
<dbReference type="Gene3D" id="1.20.1600.10">
    <property type="entry name" value="Outer membrane efflux proteins (OEP)"/>
    <property type="match status" value="1"/>
</dbReference>
<organism evidence="3 4">
    <name type="scientific">Methylovulum psychrotolerans</name>
    <dbReference type="NCBI Taxonomy" id="1704499"/>
    <lineage>
        <taxon>Bacteria</taxon>
        <taxon>Pseudomonadati</taxon>
        <taxon>Pseudomonadota</taxon>
        <taxon>Gammaproteobacteria</taxon>
        <taxon>Methylococcales</taxon>
        <taxon>Methylococcaceae</taxon>
        <taxon>Methylovulum</taxon>
    </lineage>
</organism>
<proteinExistence type="predicted"/>
<gene>
    <name evidence="3" type="ORF">AADEFJLK_03785</name>
</gene>
<dbReference type="RefSeq" id="WP_249028083.1">
    <property type="nucleotide sequence ID" value="NZ_PGFZ01000011.1"/>
</dbReference>
<evidence type="ECO:0000256" key="1">
    <source>
        <dbReference type="SAM" id="Coils"/>
    </source>
</evidence>
<reference evidence="3 4" key="1">
    <citation type="submission" date="2017-11" db="EMBL/GenBank/DDBJ databases">
        <title>Draft Genome Sequence of Methylobacter psychrotolerans Sph1T, an Obligate Methanotroph from Low-Temperature Environments.</title>
        <authorList>
            <person name="Oshkin I.Y."/>
            <person name="Miroshnikov K."/>
            <person name="Belova S.E."/>
            <person name="Korzhenkov A."/>
            <person name="Toshchakov S.V."/>
            <person name="Dedysh S.N."/>
        </authorList>
    </citation>
    <scope>NUCLEOTIDE SEQUENCE [LARGE SCALE GENOMIC DNA]</scope>
    <source>
        <strain evidence="3 4">Sph1</strain>
    </source>
</reference>
<dbReference type="GO" id="GO:0015562">
    <property type="term" value="F:efflux transmembrane transporter activity"/>
    <property type="evidence" value="ECO:0007669"/>
    <property type="project" value="InterPro"/>
</dbReference>
<evidence type="ECO:0000313" key="4">
    <source>
        <dbReference type="Proteomes" id="UP000237423"/>
    </source>
</evidence>
<dbReference type="EMBL" id="PGFZ01000011">
    <property type="protein sequence ID" value="POZ50373.1"/>
    <property type="molecule type" value="Genomic_DNA"/>
</dbReference>
<accession>A0A2S5CHT0</accession>
<evidence type="ECO:0000256" key="2">
    <source>
        <dbReference type="SAM" id="SignalP"/>
    </source>
</evidence>
<dbReference type="SUPFAM" id="SSF56954">
    <property type="entry name" value="Outer membrane efflux proteins (OEP)"/>
    <property type="match status" value="1"/>
</dbReference>
<dbReference type="AlphaFoldDB" id="A0A2S5CHT0"/>
<protein>
    <submittedName>
        <fullName evidence="3">TolC family protein</fullName>
    </submittedName>
</protein>
<feature type="chain" id="PRO_5015690664" evidence="2">
    <location>
        <begin position="32"/>
        <end position="436"/>
    </location>
</feature>
<feature type="signal peptide" evidence="2">
    <location>
        <begin position="1"/>
        <end position="31"/>
    </location>
</feature>
<keyword evidence="1" id="KW-0175">Coiled coil</keyword>
<keyword evidence="2" id="KW-0732">Signal</keyword>
<name>A0A2S5CHT0_9GAMM</name>
<feature type="coiled-coil region" evidence="1">
    <location>
        <begin position="330"/>
        <end position="357"/>
    </location>
</feature>
<dbReference type="Proteomes" id="UP000237423">
    <property type="component" value="Unassembled WGS sequence"/>
</dbReference>
<comment type="caution">
    <text evidence="3">The sequence shown here is derived from an EMBL/GenBank/DDBJ whole genome shotgun (WGS) entry which is preliminary data.</text>
</comment>